<evidence type="ECO:0008006" key="3">
    <source>
        <dbReference type="Google" id="ProtNLM"/>
    </source>
</evidence>
<evidence type="ECO:0000313" key="1">
    <source>
        <dbReference type="EMBL" id="NYE44924.1"/>
    </source>
</evidence>
<comment type="caution">
    <text evidence="1">The sequence shown here is derived from an EMBL/GenBank/DDBJ whole genome shotgun (WGS) entry which is preliminary data.</text>
</comment>
<protein>
    <recommendedName>
        <fullName evidence="3">Transposase</fullName>
    </recommendedName>
</protein>
<gene>
    <name evidence="1" type="ORF">HDA32_000044</name>
</gene>
<sequence>MARQSGLNRTAVSRIRRGTCTSVTELEPALQSWIADYNEDPRPLVWTKSAEEIFAAITAYLHRISDSEH</sequence>
<organism evidence="1 2">
    <name type="scientific">Spinactinospora alkalitolerans</name>
    <dbReference type="NCBI Taxonomy" id="687207"/>
    <lineage>
        <taxon>Bacteria</taxon>
        <taxon>Bacillati</taxon>
        <taxon>Actinomycetota</taxon>
        <taxon>Actinomycetes</taxon>
        <taxon>Streptosporangiales</taxon>
        <taxon>Nocardiopsidaceae</taxon>
        <taxon>Spinactinospora</taxon>
    </lineage>
</organism>
<proteinExistence type="predicted"/>
<keyword evidence="2" id="KW-1185">Reference proteome</keyword>
<dbReference type="Proteomes" id="UP000589036">
    <property type="component" value="Unassembled WGS sequence"/>
</dbReference>
<accession>A0A852TRX4</accession>
<reference evidence="1 2" key="1">
    <citation type="submission" date="2020-07" db="EMBL/GenBank/DDBJ databases">
        <title>Sequencing the genomes of 1000 actinobacteria strains.</title>
        <authorList>
            <person name="Klenk H.-P."/>
        </authorList>
    </citation>
    <scope>NUCLEOTIDE SEQUENCE [LARGE SCALE GENOMIC DNA]</scope>
    <source>
        <strain evidence="1 2">CXB654</strain>
    </source>
</reference>
<dbReference type="EMBL" id="JACCCC010000001">
    <property type="protein sequence ID" value="NYE44924.1"/>
    <property type="molecule type" value="Genomic_DNA"/>
</dbReference>
<name>A0A852TRX4_9ACTN</name>
<dbReference type="RefSeq" id="WP_179641236.1">
    <property type="nucleotide sequence ID" value="NZ_BAAAYY010000005.1"/>
</dbReference>
<dbReference type="AlphaFoldDB" id="A0A852TRX4"/>
<evidence type="ECO:0000313" key="2">
    <source>
        <dbReference type="Proteomes" id="UP000589036"/>
    </source>
</evidence>